<gene>
    <name evidence="2" type="primary">LOC123396023</name>
</gene>
<dbReference type="GO" id="GO:0070475">
    <property type="term" value="P:rRNA base methylation"/>
    <property type="evidence" value="ECO:0000318"/>
    <property type="project" value="GO_Central"/>
</dbReference>
<dbReference type="KEGG" id="hvg:123396023"/>
<dbReference type="InterPro" id="IPR019446">
    <property type="entry name" value="BMT5-like"/>
</dbReference>
<sequence length="302" mass="33720">MAGASLEGGALNAAAERVGLYWSTQAILLVGEGDFSFALALATGFGSGANLVVTSLDDYGTLTKKYRGAESNLAKLKKMGAVILLGVDAGKLDCHAYLRTKQFDRIVFNFPHAGFSFGWKEDDERLIKEHQKVVKAYFESASRLLCPEGEVHVSHKRKHPYYKWDLLRLAADSDLHLVYQPYFCKEDYPGYNNKRGDGKDCDEPFMLGVCSTFMFRKGYLNMIERPSHSLPVAPMRQGCHPYVLFNMYGMSPGSGFPQYAAAQPGYALENVPRQNSNMAGIIQQDQLSHWRGLIEKFGRHPT</sequence>
<dbReference type="Gramene" id="HORVU.MOREX.r2.5HG0405270.1">
    <property type="protein sequence ID" value="HORVU.MOREX.r2.5HG0405270.1"/>
    <property type="gene ID" value="HORVU.MOREX.r2.5HG0405270"/>
</dbReference>
<dbReference type="PANTHER" id="PTHR11538:SF97">
    <property type="entry name" value="25S RRNA (URIDINE-N(3))-METHYLTRANSFERASE BMT5-LIKE DOMAIN-CONTAINING PROTEIN"/>
    <property type="match status" value="1"/>
</dbReference>
<dbReference type="Pfam" id="PF10354">
    <property type="entry name" value="BMT5-like"/>
    <property type="match status" value="1"/>
</dbReference>
<reference evidence="3" key="1">
    <citation type="journal article" date="2012" name="Nature">
        <title>A physical, genetic and functional sequence assembly of the barley genome.</title>
        <authorList>
            <consortium name="The International Barley Genome Sequencing Consortium"/>
            <person name="Mayer K.F."/>
            <person name="Waugh R."/>
            <person name="Brown J.W."/>
            <person name="Schulman A."/>
            <person name="Langridge P."/>
            <person name="Platzer M."/>
            <person name="Fincher G.B."/>
            <person name="Muehlbauer G.J."/>
            <person name="Sato K."/>
            <person name="Close T.J."/>
            <person name="Wise R.P."/>
            <person name="Stein N."/>
        </authorList>
    </citation>
    <scope>NUCLEOTIDE SEQUENCE [LARGE SCALE GENOMIC DNA]</scope>
    <source>
        <strain evidence="3">cv. Morex</strain>
    </source>
</reference>
<dbReference type="OrthoDB" id="273345at2759"/>
<reference evidence="2" key="3">
    <citation type="submission" date="2022-01" db="UniProtKB">
        <authorList>
            <consortium name="EnsemblPlants"/>
        </authorList>
    </citation>
    <scope>IDENTIFICATION</scope>
    <source>
        <strain evidence="2">subsp. vulgare</strain>
    </source>
</reference>
<reference evidence="2" key="2">
    <citation type="submission" date="2020-10" db="EMBL/GenBank/DDBJ databases">
        <authorList>
            <person name="Scholz U."/>
            <person name="Mascher M."/>
            <person name="Fiebig A."/>
        </authorList>
    </citation>
    <scope>NUCLEOTIDE SEQUENCE [LARGE SCALE GENOMIC DNA]</scope>
    <source>
        <strain evidence="2">cv. Morex</strain>
    </source>
</reference>
<dbReference type="InterPro" id="IPR029063">
    <property type="entry name" value="SAM-dependent_MTases_sf"/>
</dbReference>
<proteinExistence type="predicted"/>
<organism evidence="2 3">
    <name type="scientific">Hordeum vulgare subsp. vulgare</name>
    <name type="common">Domesticated barley</name>
    <dbReference type="NCBI Taxonomy" id="112509"/>
    <lineage>
        <taxon>Eukaryota</taxon>
        <taxon>Viridiplantae</taxon>
        <taxon>Streptophyta</taxon>
        <taxon>Embryophyta</taxon>
        <taxon>Tracheophyta</taxon>
        <taxon>Spermatophyta</taxon>
        <taxon>Magnoliopsida</taxon>
        <taxon>Liliopsida</taxon>
        <taxon>Poales</taxon>
        <taxon>Poaceae</taxon>
        <taxon>BOP clade</taxon>
        <taxon>Pooideae</taxon>
        <taxon>Triticodae</taxon>
        <taxon>Triticeae</taxon>
        <taxon>Hordeinae</taxon>
        <taxon>Hordeum</taxon>
    </lineage>
</organism>
<name>A0A8I7B9B3_HORVV</name>
<dbReference type="EnsemblPlants" id="HORVU.MOREX.r3.5HG0489160.1">
    <property type="protein sequence ID" value="HORVU.MOREX.r3.5HG0489160.1"/>
    <property type="gene ID" value="HORVU.MOREX.r3.5HG0489160"/>
</dbReference>
<dbReference type="GO" id="GO:0005737">
    <property type="term" value="C:cytoplasm"/>
    <property type="evidence" value="ECO:0000318"/>
    <property type="project" value="GO_Central"/>
</dbReference>
<evidence type="ECO:0000313" key="3">
    <source>
        <dbReference type="Proteomes" id="UP000011116"/>
    </source>
</evidence>
<dbReference type="Proteomes" id="UP000011116">
    <property type="component" value="Chromosome 5H"/>
</dbReference>
<dbReference type="GO" id="GO:0070042">
    <property type="term" value="F:rRNA (uridine-N3-)-methyltransferase activity"/>
    <property type="evidence" value="ECO:0000318"/>
    <property type="project" value="GO_Central"/>
</dbReference>
<protein>
    <recommendedName>
        <fullName evidence="1">25S rRNA (uridine-N(3))-methyltransferase BMT5-like domain-containing protein</fullName>
    </recommendedName>
</protein>
<dbReference type="Gramene" id="HORVU.MOREX.r3.5HG0489160.1">
    <property type="protein sequence ID" value="HORVU.MOREX.r3.5HG0489160.1"/>
    <property type="gene ID" value="HORVU.MOREX.r3.5HG0489160"/>
</dbReference>
<accession>A0A8I7B9B3</accession>
<dbReference type="SUPFAM" id="SSF53335">
    <property type="entry name" value="S-adenosyl-L-methionine-dependent methyltransferases"/>
    <property type="match status" value="1"/>
</dbReference>
<keyword evidence="3" id="KW-1185">Reference proteome</keyword>
<dbReference type="GeneID" id="123396023"/>
<dbReference type="Gene3D" id="3.40.50.150">
    <property type="entry name" value="Vaccinia Virus protein VP39"/>
    <property type="match status" value="1"/>
</dbReference>
<feature type="domain" description="25S rRNA (uridine-N(3))-methyltransferase BMT5-like" evidence="1">
    <location>
        <begin position="28"/>
        <end position="195"/>
    </location>
</feature>
<dbReference type="AlphaFoldDB" id="A0A8I7B9B3"/>
<dbReference type="RefSeq" id="XP_044946988.1">
    <property type="nucleotide sequence ID" value="XM_045091053.1"/>
</dbReference>
<evidence type="ECO:0000259" key="1">
    <source>
        <dbReference type="Pfam" id="PF10354"/>
    </source>
</evidence>
<dbReference type="PANTHER" id="PTHR11538">
    <property type="entry name" value="PHENYLALANYL-TRNA SYNTHETASE"/>
    <property type="match status" value="1"/>
</dbReference>
<evidence type="ECO:0000313" key="2">
    <source>
        <dbReference type="EnsemblPlants" id="HORVU.MOREX.r3.5HG0489160.1"/>
    </source>
</evidence>